<dbReference type="GO" id="GO:0042742">
    <property type="term" value="P:defense response to bacterium"/>
    <property type="evidence" value="ECO:0007669"/>
    <property type="project" value="UniProtKB-KW"/>
</dbReference>
<dbReference type="AlphaFoldDB" id="A0AAU7PKC0"/>
<feature type="region of interest" description="Disordered" evidence="3">
    <location>
        <begin position="52"/>
        <end position="75"/>
    </location>
</feature>
<name>A0AAU7PKC0_9FIRM</name>
<keyword evidence="2" id="KW-0081">Bacteriolytic enzyme</keyword>
<evidence type="ECO:0000256" key="1">
    <source>
        <dbReference type="ARBA" id="ARBA00022529"/>
    </source>
</evidence>
<evidence type="ECO:0000256" key="2">
    <source>
        <dbReference type="ARBA" id="ARBA00022638"/>
    </source>
</evidence>
<proteinExistence type="predicted"/>
<dbReference type="Gene3D" id="1.10.530.40">
    <property type="match status" value="1"/>
</dbReference>
<dbReference type="RefSeq" id="WP_349944222.1">
    <property type="nucleotide sequence ID" value="NZ_CP157940.1"/>
</dbReference>
<evidence type="ECO:0000256" key="3">
    <source>
        <dbReference type="SAM" id="MobiDB-lite"/>
    </source>
</evidence>
<protein>
    <submittedName>
        <fullName evidence="4">Uncharacterized protein</fullName>
    </submittedName>
</protein>
<evidence type="ECO:0000313" key="4">
    <source>
        <dbReference type="EMBL" id="XBS52634.1"/>
    </source>
</evidence>
<sequence>MSQVEISPHSVPLSGSPGSNAESAAMGAVAAGLAAIPGMTKQAVAGMLGTSKASSYGKSKTSDVEGPGDKLAPGTGSIGSKGTALLIDYENLGEDYKVYESGKLVAILSRDVEGKGNITYGYGVLFKNTPEERKRLKDIYGLEFAEKTRVPIAICEKMYQDYVNENLPALYKFTNDDQIWLNQNQLDALIMHRHLTYRLGSKTQDALIEMFKNNDANDPNLKKLYWDKLFDAMLGDLKNTVNEADYKIYEDGWKNRILDELELFFDGDEKRNH</sequence>
<organism evidence="4">
    <name type="scientific">Lacrimispora sp. BS-2</name>
    <dbReference type="NCBI Taxonomy" id="3151850"/>
    <lineage>
        <taxon>Bacteria</taxon>
        <taxon>Bacillati</taxon>
        <taxon>Bacillota</taxon>
        <taxon>Clostridia</taxon>
        <taxon>Lachnospirales</taxon>
        <taxon>Lachnospiraceae</taxon>
        <taxon>Lacrimispora</taxon>
    </lineage>
</organism>
<dbReference type="GO" id="GO:0003796">
    <property type="term" value="F:lysozyme activity"/>
    <property type="evidence" value="ECO:0007669"/>
    <property type="project" value="InterPro"/>
</dbReference>
<dbReference type="GO" id="GO:0031640">
    <property type="term" value="P:killing of cells of another organism"/>
    <property type="evidence" value="ECO:0007669"/>
    <property type="project" value="UniProtKB-KW"/>
</dbReference>
<dbReference type="InterPro" id="IPR023347">
    <property type="entry name" value="Lysozyme_dom_sf"/>
</dbReference>
<dbReference type="EMBL" id="CP157940">
    <property type="protein sequence ID" value="XBS52634.1"/>
    <property type="molecule type" value="Genomic_DNA"/>
</dbReference>
<accession>A0AAU7PKC0</accession>
<gene>
    <name evidence="4" type="ORF">ABFV83_12375</name>
</gene>
<keyword evidence="1" id="KW-0929">Antimicrobial</keyword>
<reference evidence="4" key="1">
    <citation type="submission" date="2024-06" db="EMBL/GenBank/DDBJ databases">
        <title>Lacrimispora cavernae sp. nov., a novel anaerobe isolated from bat guano pile inside a cave.</title>
        <authorList>
            <person name="Miller S.L."/>
            <person name="Lu N."/>
            <person name="King J."/>
            <person name="Sankaranarayanan K."/>
            <person name="Lawson P.A."/>
        </authorList>
    </citation>
    <scope>NUCLEOTIDE SEQUENCE</scope>
    <source>
        <strain evidence="4">BS-2</strain>
    </source>
</reference>